<feature type="transmembrane region" description="Helical" evidence="9">
    <location>
        <begin position="6"/>
        <end position="25"/>
    </location>
</feature>
<keyword evidence="6 9" id="KW-1133">Transmembrane helix</keyword>
<proteinExistence type="inferred from homology"/>
<keyword evidence="4 8" id="KW-1003">Cell membrane</keyword>
<dbReference type="EMBL" id="MSDU01000005">
    <property type="protein sequence ID" value="OLN23729.1"/>
    <property type="molecule type" value="Genomic_DNA"/>
</dbReference>
<comment type="subcellular location">
    <subcellularLocation>
        <location evidence="1 8">Cell membrane</location>
        <topology evidence="1 8">Multi-pass membrane protein</topology>
    </subcellularLocation>
</comment>
<keyword evidence="8" id="KW-0406">Ion transport</keyword>
<evidence type="ECO:0000256" key="9">
    <source>
        <dbReference type="SAM" id="Phobius"/>
    </source>
</evidence>
<comment type="caution">
    <text evidence="10">The sequence shown here is derived from an EMBL/GenBank/DDBJ whole genome shotgun (WGS) entry which is preliminary data.</text>
</comment>
<evidence type="ECO:0000256" key="7">
    <source>
        <dbReference type="ARBA" id="ARBA00023136"/>
    </source>
</evidence>
<dbReference type="STRING" id="1714264.BTO30_03055"/>
<dbReference type="AlphaFoldDB" id="A0A1Q8Q8Q7"/>
<dbReference type="RefSeq" id="WP_075397251.1">
    <property type="nucleotide sequence ID" value="NZ_MSDU01000005.1"/>
</dbReference>
<gene>
    <name evidence="10" type="ORF">BTO30_03055</name>
</gene>
<feature type="transmembrane region" description="Helical" evidence="9">
    <location>
        <begin position="60"/>
        <end position="79"/>
    </location>
</feature>
<dbReference type="PIRSF" id="PIRSF028784">
    <property type="entry name" value="MrpF"/>
    <property type="match status" value="1"/>
</dbReference>
<sequence>MIDIALKLSLIILAIAMLGLVYRLVKGPTTPDRIVALDAMGVNLVSIAAVLSMILNTSNFLDIILLIAILAFIGTVAYAKFLEKGEVIEYDRNQ</sequence>
<organism evidence="10 11">
    <name type="scientific">Domibacillus antri</name>
    <dbReference type="NCBI Taxonomy" id="1714264"/>
    <lineage>
        <taxon>Bacteria</taxon>
        <taxon>Bacillati</taxon>
        <taxon>Bacillota</taxon>
        <taxon>Bacilli</taxon>
        <taxon>Bacillales</taxon>
        <taxon>Bacillaceae</taxon>
        <taxon>Domibacillus</taxon>
    </lineage>
</organism>
<accession>A0A1Q8Q8Q7</accession>
<dbReference type="GO" id="GO:0015385">
    <property type="term" value="F:sodium:proton antiporter activity"/>
    <property type="evidence" value="ECO:0007669"/>
    <property type="project" value="TreeGrafter"/>
</dbReference>
<dbReference type="NCBIfam" id="NF009248">
    <property type="entry name" value="PRK12600.1"/>
    <property type="match status" value="1"/>
</dbReference>
<evidence type="ECO:0000313" key="10">
    <source>
        <dbReference type="EMBL" id="OLN23729.1"/>
    </source>
</evidence>
<evidence type="ECO:0000256" key="4">
    <source>
        <dbReference type="ARBA" id="ARBA00022475"/>
    </source>
</evidence>
<evidence type="ECO:0000256" key="5">
    <source>
        <dbReference type="ARBA" id="ARBA00022692"/>
    </source>
</evidence>
<dbReference type="Proteomes" id="UP000185568">
    <property type="component" value="Unassembled WGS sequence"/>
</dbReference>
<reference evidence="10 11" key="1">
    <citation type="submission" date="2016-12" db="EMBL/GenBank/DDBJ databases">
        <title>Domibacillus antri genome sequencing.</title>
        <authorList>
            <person name="Verma A."/>
            <person name="Krishnamurthi S."/>
        </authorList>
    </citation>
    <scope>NUCLEOTIDE SEQUENCE [LARGE SCALE GENOMIC DNA]</scope>
    <source>
        <strain evidence="10 11">XD80</strain>
    </source>
</reference>
<keyword evidence="5 9" id="KW-0812">Transmembrane</keyword>
<evidence type="ECO:0000256" key="1">
    <source>
        <dbReference type="ARBA" id="ARBA00004651"/>
    </source>
</evidence>
<dbReference type="OrthoDB" id="9799958at2"/>
<name>A0A1Q8Q8Q7_9BACI</name>
<dbReference type="GO" id="GO:0005886">
    <property type="term" value="C:plasma membrane"/>
    <property type="evidence" value="ECO:0007669"/>
    <property type="project" value="UniProtKB-SubCell"/>
</dbReference>
<comment type="similarity">
    <text evidence="2 8">Belongs to the CPA3 antiporters (TC 2.A.63) subunit F family.</text>
</comment>
<keyword evidence="8" id="KW-0050">Antiport</keyword>
<protein>
    <submittedName>
        <fullName evidence="10">Na(+)/H(+) antiporter subunit F</fullName>
    </submittedName>
</protein>
<evidence type="ECO:0000256" key="3">
    <source>
        <dbReference type="ARBA" id="ARBA00022448"/>
    </source>
</evidence>
<dbReference type="PANTHER" id="PTHR34702:SF1">
    <property type="entry name" value="NA(+)_H(+) ANTIPORTER SUBUNIT F"/>
    <property type="match status" value="1"/>
</dbReference>
<dbReference type="PANTHER" id="PTHR34702">
    <property type="entry name" value="NA(+)/H(+) ANTIPORTER SUBUNIT F1"/>
    <property type="match status" value="1"/>
</dbReference>
<dbReference type="InterPro" id="IPR007208">
    <property type="entry name" value="MrpF/PhaF-like"/>
</dbReference>
<evidence type="ECO:0000256" key="2">
    <source>
        <dbReference type="ARBA" id="ARBA00009212"/>
    </source>
</evidence>
<keyword evidence="11" id="KW-1185">Reference proteome</keyword>
<evidence type="ECO:0000256" key="8">
    <source>
        <dbReference type="PIRNR" id="PIRNR028784"/>
    </source>
</evidence>
<evidence type="ECO:0000313" key="11">
    <source>
        <dbReference type="Proteomes" id="UP000185568"/>
    </source>
</evidence>
<keyword evidence="3 8" id="KW-0813">Transport</keyword>
<evidence type="ECO:0000256" key="6">
    <source>
        <dbReference type="ARBA" id="ARBA00022989"/>
    </source>
</evidence>
<feature type="transmembrane region" description="Helical" evidence="9">
    <location>
        <begin position="34"/>
        <end position="54"/>
    </location>
</feature>
<dbReference type="Pfam" id="PF04066">
    <property type="entry name" value="MrpF_PhaF"/>
    <property type="match status" value="1"/>
</dbReference>
<keyword evidence="7 8" id="KW-0472">Membrane</keyword>